<gene>
    <name evidence="1" type="ORF">DB43_HG00070</name>
</gene>
<dbReference type="PATRIC" id="fig|83552.4.peg.2013"/>
<comment type="caution">
    <text evidence="1">The sequence shown here is derived from an EMBL/GenBank/DDBJ whole genome shotgun (WGS) entry which is preliminary data.</text>
</comment>
<dbReference type="Proteomes" id="UP000031307">
    <property type="component" value="Unassembled WGS sequence"/>
</dbReference>
<evidence type="ECO:0000313" key="2">
    <source>
        <dbReference type="Proteomes" id="UP000031307"/>
    </source>
</evidence>
<proteinExistence type="predicted"/>
<name>A0A0C1BZJ7_9BACT</name>
<accession>A0A0C1BZJ7</accession>
<evidence type="ECO:0000313" key="1">
    <source>
        <dbReference type="EMBL" id="KIA76861.1"/>
    </source>
</evidence>
<protein>
    <submittedName>
        <fullName evidence="1">Uncharacterized protein</fullName>
    </submittedName>
</protein>
<organism evidence="1 2">
    <name type="scientific">Parachlamydia acanthamoebae</name>
    <dbReference type="NCBI Taxonomy" id="83552"/>
    <lineage>
        <taxon>Bacteria</taxon>
        <taxon>Pseudomonadati</taxon>
        <taxon>Chlamydiota</taxon>
        <taxon>Chlamydiia</taxon>
        <taxon>Parachlamydiales</taxon>
        <taxon>Parachlamydiaceae</taxon>
        <taxon>Parachlamydia</taxon>
    </lineage>
</organism>
<dbReference type="EMBL" id="JSAM01000102">
    <property type="protein sequence ID" value="KIA76861.1"/>
    <property type="molecule type" value="Genomic_DNA"/>
</dbReference>
<reference evidence="1 2" key="1">
    <citation type="journal article" date="2014" name="Mol. Biol. Evol.">
        <title>Massive expansion of Ubiquitination-related gene families within the Chlamydiae.</title>
        <authorList>
            <person name="Domman D."/>
            <person name="Collingro A."/>
            <person name="Lagkouvardos I."/>
            <person name="Gehre L."/>
            <person name="Weinmaier T."/>
            <person name="Rattei T."/>
            <person name="Subtil A."/>
            <person name="Horn M."/>
        </authorList>
    </citation>
    <scope>NUCLEOTIDE SEQUENCE [LARGE SCALE GENOMIC DNA]</scope>
    <source>
        <strain evidence="1 2">OEW1</strain>
    </source>
</reference>
<sequence length="48" mass="5557">MIVKKRSPLFQLVISKEQATLAVAKFRRASLQIYQNLPFEEGSEKDFT</sequence>
<dbReference type="AlphaFoldDB" id="A0A0C1BZJ7"/>